<accession>A0ABY7UI13</accession>
<evidence type="ECO:0008006" key="5">
    <source>
        <dbReference type="Google" id="ProtNLM"/>
    </source>
</evidence>
<evidence type="ECO:0000313" key="3">
    <source>
        <dbReference type="EMBL" id="WCZ38396.1"/>
    </source>
</evidence>
<proteinExistence type="predicted"/>
<sequence>MKESLCRRLRVRCLENKAGKQVFSDTFNVSALTYTEEEMKQVLDLVRNSNEDPALKAFAEQRLAPVKETGRVTSTSTAPKPERKPAPAPSTSNTPEAPKKGSGSSDSPLAIVIGVLLGLLGLGAAAYGWAVQQGVVTAPF</sequence>
<dbReference type="EMBL" id="CP063194">
    <property type="protein sequence ID" value="WCZ38396.1"/>
    <property type="molecule type" value="Genomic_DNA"/>
</dbReference>
<keyword evidence="2" id="KW-1133">Transmembrane helix</keyword>
<dbReference type="RefSeq" id="WP_157034397.1">
    <property type="nucleotide sequence ID" value="NZ_CBYN010000012.1"/>
</dbReference>
<dbReference type="Proteomes" id="UP001218071">
    <property type="component" value="Chromosome"/>
</dbReference>
<keyword evidence="4" id="KW-1185">Reference proteome</keyword>
<name>A0ABY7UI13_9CORY</name>
<organism evidence="3 4">
    <name type="scientific">Corynebacterium jeddahense</name>
    <dbReference type="NCBI Taxonomy" id="1414719"/>
    <lineage>
        <taxon>Bacteria</taxon>
        <taxon>Bacillati</taxon>
        <taxon>Actinomycetota</taxon>
        <taxon>Actinomycetes</taxon>
        <taxon>Mycobacteriales</taxon>
        <taxon>Corynebacteriaceae</taxon>
        <taxon>Corynebacterium</taxon>
    </lineage>
</organism>
<keyword evidence="2" id="KW-0812">Transmembrane</keyword>
<feature type="transmembrane region" description="Helical" evidence="2">
    <location>
        <begin position="109"/>
        <end position="130"/>
    </location>
</feature>
<protein>
    <recommendedName>
        <fullName evidence="5">DUF1778 domain-containing protein</fullName>
    </recommendedName>
</protein>
<keyword evidence="2" id="KW-0472">Membrane</keyword>
<evidence type="ECO:0000256" key="2">
    <source>
        <dbReference type="SAM" id="Phobius"/>
    </source>
</evidence>
<evidence type="ECO:0000313" key="4">
    <source>
        <dbReference type="Proteomes" id="UP001218071"/>
    </source>
</evidence>
<gene>
    <name evidence="3" type="ORF">CJEDD_03905</name>
</gene>
<evidence type="ECO:0000256" key="1">
    <source>
        <dbReference type="SAM" id="MobiDB-lite"/>
    </source>
</evidence>
<reference evidence="3 4" key="1">
    <citation type="submission" date="2020-10" db="EMBL/GenBank/DDBJ databases">
        <title>Complete genome sequence of Corynebacterium jeddahense DSM 45997, type strain of Corynebacterium jeddahense.</title>
        <authorList>
            <person name="Busche T."/>
            <person name="Kalinowski J."/>
            <person name="Ruckert C."/>
        </authorList>
    </citation>
    <scope>NUCLEOTIDE SEQUENCE [LARGE SCALE GENOMIC DNA]</scope>
    <source>
        <strain evidence="3 4">DSM 45997</strain>
    </source>
</reference>
<feature type="region of interest" description="Disordered" evidence="1">
    <location>
        <begin position="59"/>
        <end position="106"/>
    </location>
</feature>